<dbReference type="Proteomes" id="UP000054721">
    <property type="component" value="Unassembled WGS sequence"/>
</dbReference>
<proteinExistence type="predicted"/>
<dbReference type="EMBL" id="JYDW01000026">
    <property type="protein sequence ID" value="KRZ60679.1"/>
    <property type="molecule type" value="Genomic_DNA"/>
</dbReference>
<protein>
    <submittedName>
        <fullName evidence="1">Uncharacterized protein</fullName>
    </submittedName>
</protein>
<accession>A0A0V1LMR2</accession>
<gene>
    <name evidence="1" type="ORF">T02_13040</name>
</gene>
<keyword evidence="2" id="KW-1185">Reference proteome</keyword>
<evidence type="ECO:0000313" key="2">
    <source>
        <dbReference type="Proteomes" id="UP000054721"/>
    </source>
</evidence>
<evidence type="ECO:0000313" key="1">
    <source>
        <dbReference type="EMBL" id="KRZ60679.1"/>
    </source>
</evidence>
<dbReference type="AlphaFoldDB" id="A0A0V1LMR2"/>
<organism evidence="1 2">
    <name type="scientific">Trichinella nativa</name>
    <dbReference type="NCBI Taxonomy" id="6335"/>
    <lineage>
        <taxon>Eukaryota</taxon>
        <taxon>Metazoa</taxon>
        <taxon>Ecdysozoa</taxon>
        <taxon>Nematoda</taxon>
        <taxon>Enoplea</taxon>
        <taxon>Dorylaimia</taxon>
        <taxon>Trichinellida</taxon>
        <taxon>Trichinellidae</taxon>
        <taxon>Trichinella</taxon>
    </lineage>
</organism>
<sequence>MKQNNNACLMHCPEEFHTSLVTLRFDDTLIALESIIQSKDKTGRMGLVELAVAVNSCSD</sequence>
<reference evidence="1 2" key="1">
    <citation type="submission" date="2015-05" db="EMBL/GenBank/DDBJ databases">
        <title>Evolution of Trichinella species and genotypes.</title>
        <authorList>
            <person name="Korhonen P.K."/>
            <person name="Edoardo P."/>
            <person name="Giuseppe L.R."/>
            <person name="Gasser R.B."/>
        </authorList>
    </citation>
    <scope>NUCLEOTIDE SEQUENCE [LARGE SCALE GENOMIC DNA]</scope>
    <source>
        <strain evidence="1">ISS10</strain>
    </source>
</reference>
<name>A0A0V1LMR2_9BILA</name>
<comment type="caution">
    <text evidence="1">The sequence shown here is derived from an EMBL/GenBank/DDBJ whole genome shotgun (WGS) entry which is preliminary data.</text>
</comment>